<reference evidence="2" key="1">
    <citation type="submission" date="2019-08" db="EMBL/GenBank/DDBJ databases">
        <authorList>
            <person name="Kucharzyk K."/>
            <person name="Murdoch R.W."/>
            <person name="Higgins S."/>
            <person name="Loffler F."/>
        </authorList>
    </citation>
    <scope>NUCLEOTIDE SEQUENCE</scope>
</reference>
<comment type="caution">
    <text evidence="2">The sequence shown here is derived from an EMBL/GenBank/DDBJ whole genome shotgun (WGS) entry which is preliminary data.</text>
</comment>
<feature type="domain" description="Histidine kinase" evidence="1">
    <location>
        <begin position="1"/>
        <end position="110"/>
    </location>
</feature>
<dbReference type="InterPro" id="IPR036890">
    <property type="entry name" value="HATPase_C_sf"/>
</dbReference>
<dbReference type="PRINTS" id="PR00344">
    <property type="entry name" value="BCTRLSENSOR"/>
</dbReference>
<accession>A0A644YLJ3</accession>
<dbReference type="Pfam" id="PF02518">
    <property type="entry name" value="HATPase_c"/>
    <property type="match status" value="1"/>
</dbReference>
<evidence type="ECO:0000313" key="2">
    <source>
        <dbReference type="EMBL" id="MPM26984.1"/>
    </source>
</evidence>
<dbReference type="PANTHER" id="PTHR43065">
    <property type="entry name" value="SENSOR HISTIDINE KINASE"/>
    <property type="match status" value="1"/>
</dbReference>
<sequence>MTFNMNDLSLHIIDIIQNSLSAGASLISITVKELEPDNLMVIEITDNGKGMTAKQVESLDDPFFTSRTTRRVGMGIPLFRDSARQSGGDLAVYSEPGQGTTVKATFELDHIDRPPLGDVANTVILMVAANPEKDFRFSYIFNDKVYLFDTIEVKEVLEGLPLNDPSVIRMLTDMVRANIEDIKGDDVNE</sequence>
<dbReference type="PROSITE" id="PS50109">
    <property type="entry name" value="HIS_KIN"/>
    <property type="match status" value="1"/>
</dbReference>
<dbReference type="EMBL" id="VSSQ01004878">
    <property type="protein sequence ID" value="MPM26984.1"/>
    <property type="molecule type" value="Genomic_DNA"/>
</dbReference>
<dbReference type="Gene3D" id="3.30.565.10">
    <property type="entry name" value="Histidine kinase-like ATPase, C-terminal domain"/>
    <property type="match status" value="1"/>
</dbReference>
<dbReference type="InterPro" id="IPR003594">
    <property type="entry name" value="HATPase_dom"/>
</dbReference>
<organism evidence="2">
    <name type="scientific">bioreactor metagenome</name>
    <dbReference type="NCBI Taxonomy" id="1076179"/>
    <lineage>
        <taxon>unclassified sequences</taxon>
        <taxon>metagenomes</taxon>
        <taxon>ecological metagenomes</taxon>
    </lineage>
</organism>
<name>A0A644YLJ3_9ZZZZ</name>
<evidence type="ECO:0000259" key="1">
    <source>
        <dbReference type="PROSITE" id="PS50109"/>
    </source>
</evidence>
<dbReference type="GO" id="GO:0016772">
    <property type="term" value="F:transferase activity, transferring phosphorus-containing groups"/>
    <property type="evidence" value="ECO:0007669"/>
    <property type="project" value="InterPro"/>
</dbReference>
<protein>
    <recommendedName>
        <fullName evidence="1">Histidine kinase domain-containing protein</fullName>
    </recommendedName>
</protein>
<dbReference type="AlphaFoldDB" id="A0A644YLJ3"/>
<gene>
    <name evidence="2" type="ORF">SDC9_73489</name>
</gene>
<dbReference type="InterPro" id="IPR005467">
    <property type="entry name" value="His_kinase_dom"/>
</dbReference>
<dbReference type="InterPro" id="IPR004358">
    <property type="entry name" value="Sig_transdc_His_kin-like_C"/>
</dbReference>
<proteinExistence type="predicted"/>
<dbReference type="SUPFAM" id="SSF55874">
    <property type="entry name" value="ATPase domain of HSP90 chaperone/DNA topoisomerase II/histidine kinase"/>
    <property type="match status" value="1"/>
</dbReference>
<dbReference type="SMART" id="SM00387">
    <property type="entry name" value="HATPase_c"/>
    <property type="match status" value="1"/>
</dbReference>